<gene>
    <name evidence="7" type="ORF">TcWFU_006670</name>
</gene>
<keyword evidence="7" id="KW-0675">Receptor</keyword>
<keyword evidence="4 5" id="KW-0472">Membrane</keyword>
<evidence type="ECO:0000256" key="5">
    <source>
        <dbReference type="SAM" id="Phobius"/>
    </source>
</evidence>
<dbReference type="SUPFAM" id="SSF81321">
    <property type="entry name" value="Family A G protein-coupled receptor-like"/>
    <property type="match status" value="1"/>
</dbReference>
<evidence type="ECO:0000259" key="6">
    <source>
        <dbReference type="PROSITE" id="PS50262"/>
    </source>
</evidence>
<feature type="transmembrane region" description="Helical" evidence="5">
    <location>
        <begin position="186"/>
        <end position="204"/>
    </location>
</feature>
<feature type="domain" description="G-protein coupled receptors family 1 profile" evidence="6">
    <location>
        <begin position="76"/>
        <end position="384"/>
    </location>
</feature>
<dbReference type="Pfam" id="PF00001">
    <property type="entry name" value="7tm_1"/>
    <property type="match status" value="1"/>
</dbReference>
<feature type="transmembrane region" description="Helical" evidence="5">
    <location>
        <begin position="363"/>
        <end position="387"/>
    </location>
</feature>
<dbReference type="EMBL" id="JAKROA010000003">
    <property type="protein sequence ID" value="KAL5109115.1"/>
    <property type="molecule type" value="Genomic_DNA"/>
</dbReference>
<name>A0ABR4QHL7_9CEST</name>
<proteinExistence type="predicted"/>
<reference evidence="7 8" key="1">
    <citation type="journal article" date="2022" name="Front. Cell. Infect. Microbiol.">
        <title>The Genomes of Two Strains of Taenia crassiceps the Animal Model for the Study of Human Cysticercosis.</title>
        <authorList>
            <person name="Bobes R.J."/>
            <person name="Estrada K."/>
            <person name="Rios-Valencia D.G."/>
            <person name="Calderon-Gallegos A."/>
            <person name="de la Torre P."/>
            <person name="Carrero J.C."/>
            <person name="Sanchez-Flores A."/>
            <person name="Laclette J.P."/>
        </authorList>
    </citation>
    <scope>NUCLEOTIDE SEQUENCE [LARGE SCALE GENOMIC DNA]</scope>
    <source>
        <strain evidence="7">WFUcys</strain>
    </source>
</reference>
<evidence type="ECO:0000313" key="8">
    <source>
        <dbReference type="Proteomes" id="UP001651158"/>
    </source>
</evidence>
<keyword evidence="2 5" id="KW-0812">Transmembrane</keyword>
<feature type="transmembrane region" description="Helical" evidence="5">
    <location>
        <begin position="59"/>
        <end position="82"/>
    </location>
</feature>
<dbReference type="InterPro" id="IPR000276">
    <property type="entry name" value="GPCR_Rhodpsn"/>
</dbReference>
<comment type="subcellular location">
    <subcellularLocation>
        <location evidence="1">Membrane</location>
    </subcellularLocation>
</comment>
<dbReference type="Proteomes" id="UP001651158">
    <property type="component" value="Unassembled WGS sequence"/>
</dbReference>
<protein>
    <submittedName>
        <fullName evidence="7">Sex peptide receptor</fullName>
    </submittedName>
</protein>
<organism evidence="7 8">
    <name type="scientific">Taenia crassiceps</name>
    <dbReference type="NCBI Taxonomy" id="6207"/>
    <lineage>
        <taxon>Eukaryota</taxon>
        <taxon>Metazoa</taxon>
        <taxon>Spiralia</taxon>
        <taxon>Lophotrochozoa</taxon>
        <taxon>Platyhelminthes</taxon>
        <taxon>Cestoda</taxon>
        <taxon>Eucestoda</taxon>
        <taxon>Cyclophyllidea</taxon>
        <taxon>Taeniidae</taxon>
        <taxon>Taenia</taxon>
    </lineage>
</organism>
<evidence type="ECO:0000313" key="7">
    <source>
        <dbReference type="EMBL" id="KAL5109115.1"/>
    </source>
</evidence>
<feature type="transmembrane region" description="Helical" evidence="5">
    <location>
        <begin position="237"/>
        <end position="263"/>
    </location>
</feature>
<dbReference type="PANTHER" id="PTHR46641">
    <property type="entry name" value="FMRFAMIDE RECEPTOR-RELATED"/>
    <property type="match status" value="1"/>
</dbReference>
<evidence type="ECO:0000256" key="1">
    <source>
        <dbReference type="ARBA" id="ARBA00004370"/>
    </source>
</evidence>
<dbReference type="InterPro" id="IPR017452">
    <property type="entry name" value="GPCR_Rhodpsn_7TM"/>
</dbReference>
<dbReference type="PROSITE" id="PS50262">
    <property type="entry name" value="G_PROTEIN_RECEP_F1_2"/>
    <property type="match status" value="1"/>
</dbReference>
<feature type="transmembrane region" description="Helical" evidence="5">
    <location>
        <begin position="94"/>
        <end position="113"/>
    </location>
</feature>
<evidence type="ECO:0000256" key="4">
    <source>
        <dbReference type="ARBA" id="ARBA00023136"/>
    </source>
</evidence>
<comment type="caution">
    <text evidence="7">The sequence shown here is derived from an EMBL/GenBank/DDBJ whole genome shotgun (WGS) entry which is preliminary data.</text>
</comment>
<keyword evidence="3 5" id="KW-1133">Transmembrane helix</keyword>
<feature type="transmembrane region" description="Helical" evidence="5">
    <location>
        <begin position="320"/>
        <end position="343"/>
    </location>
</feature>
<sequence>MHELPKRPPRRLTSLNTQKNYVIHLCIVGGMAGTSRGGEAALRTYLQRPDVQRGLRISAVGYVYVQPCICLVGFILNIINTYVFQRKTFSSTPAYMLVLALSIADAITLGLRIPQGLTYYRGSSSVTQTMAIYTYIYATYAEVPITNMTENMSAWLTVCLALERYVAMRHWNFTRQYSTRQNTKRLIISIALVSVFFNLPYFMIHRIEFRRFANGSMRVITNTTALRRSQFYTVYSWFRMITVQIIPLVFLCILNVLLITIVYQHNKKFGKNTEMEPRGNRLSLGAEVSAAEELSLKDTTMGDSRLTQRRQKKRNAQRKLNILLIAIILLFLFGAIPQAFSYIRIFEAFGTCEEAFHYCPTYVIYRMVTTNIALISYGLTFFLYFFLNRHFRNELQKCI</sequence>
<dbReference type="CDD" id="cd14978">
    <property type="entry name" value="7tmA_FMRFamide_R-like"/>
    <property type="match status" value="1"/>
</dbReference>
<evidence type="ECO:0000256" key="2">
    <source>
        <dbReference type="ARBA" id="ARBA00022692"/>
    </source>
</evidence>
<keyword evidence="8" id="KW-1185">Reference proteome</keyword>
<dbReference type="InterPro" id="IPR052954">
    <property type="entry name" value="GPCR-Ligand_Int"/>
</dbReference>
<dbReference type="PANTHER" id="PTHR46641:SF2">
    <property type="entry name" value="FMRFAMIDE RECEPTOR"/>
    <property type="match status" value="1"/>
</dbReference>
<dbReference type="Gene3D" id="1.20.1070.10">
    <property type="entry name" value="Rhodopsin 7-helix transmembrane proteins"/>
    <property type="match status" value="1"/>
</dbReference>
<accession>A0ABR4QHL7</accession>
<evidence type="ECO:0000256" key="3">
    <source>
        <dbReference type="ARBA" id="ARBA00022989"/>
    </source>
</evidence>